<dbReference type="InterPro" id="IPR000876">
    <property type="entry name" value="Ribosomal_eS4"/>
</dbReference>
<dbReference type="AlphaFoldDB" id="A0A485MNQ0"/>
<evidence type="ECO:0000259" key="7">
    <source>
        <dbReference type="Pfam" id="PF16121"/>
    </source>
</evidence>
<evidence type="ECO:0000256" key="1">
    <source>
        <dbReference type="ARBA" id="ARBA00007500"/>
    </source>
</evidence>
<comment type="similarity">
    <text evidence="1">Belongs to the eukaryotic ribosomal protein eS4 family.</text>
</comment>
<feature type="domain" description="Small ribosomal subunit protein eS4 C-terminal" evidence="7">
    <location>
        <begin position="127"/>
        <end position="173"/>
    </location>
</feature>
<dbReference type="Pfam" id="PF00900">
    <property type="entry name" value="Ribosomal_S4e"/>
    <property type="match status" value="1"/>
</dbReference>
<accession>A0A485MNQ0</accession>
<dbReference type="Pfam" id="PF16121">
    <property type="entry name" value="40S_S4_C"/>
    <property type="match status" value="1"/>
</dbReference>
<dbReference type="EMBL" id="CAAGRJ010001674">
    <property type="protein sequence ID" value="VFV19722.1"/>
    <property type="molecule type" value="Genomic_DNA"/>
</dbReference>
<evidence type="ECO:0000256" key="3">
    <source>
        <dbReference type="ARBA" id="ARBA00022884"/>
    </source>
</evidence>
<dbReference type="GO" id="GO:0019843">
    <property type="term" value="F:rRNA binding"/>
    <property type="evidence" value="ECO:0007669"/>
    <property type="project" value="UniProtKB-KW"/>
</dbReference>
<sequence>MDIVGIKKTGDNFCLICDTKGCFAVHQIMPKEATYKLCKMRKIFVGMKGISHLVPHDAYTTHYSDPLIKVNGTTQINLEAGKITDFIKFDTGNLCVVTRGANMERIYVITDRERQTGSFGVVHMKNANGNSFATRLSTIFAIGKGNKPWISLPCRKGTCLTIAKQRDKRLAAK</sequence>
<dbReference type="Proteomes" id="UP000386466">
    <property type="component" value="Unassembled WGS sequence"/>
</dbReference>
<evidence type="ECO:0000313" key="9">
    <source>
        <dbReference type="Proteomes" id="UP000386466"/>
    </source>
</evidence>
<keyword evidence="5" id="KW-0687">Ribonucleoprotein</keyword>
<evidence type="ECO:0000259" key="6">
    <source>
        <dbReference type="Pfam" id="PF00900"/>
    </source>
</evidence>
<dbReference type="CDD" id="cd06087">
    <property type="entry name" value="KOW_RPS4"/>
    <property type="match status" value="1"/>
</dbReference>
<dbReference type="PANTHER" id="PTHR11581">
    <property type="entry name" value="30S/40S RIBOSOMAL PROTEIN S4"/>
    <property type="match status" value="1"/>
</dbReference>
<dbReference type="InterPro" id="IPR041982">
    <property type="entry name" value="Ribosomal_eS4_KOW"/>
</dbReference>
<protein>
    <submittedName>
        <fullName evidence="8">Ribosomal protein x-linked</fullName>
    </submittedName>
</protein>
<dbReference type="GO" id="GO:0022627">
    <property type="term" value="C:cytosolic small ribosomal subunit"/>
    <property type="evidence" value="ECO:0007669"/>
    <property type="project" value="TreeGrafter"/>
</dbReference>
<dbReference type="Gene3D" id="2.40.50.740">
    <property type="match status" value="1"/>
</dbReference>
<dbReference type="Gene3D" id="3.10.290.10">
    <property type="entry name" value="RNA-binding S4 domain"/>
    <property type="match status" value="1"/>
</dbReference>
<dbReference type="InterPro" id="IPR014722">
    <property type="entry name" value="Rib_uL2_dom2"/>
</dbReference>
<evidence type="ECO:0000256" key="5">
    <source>
        <dbReference type="ARBA" id="ARBA00023274"/>
    </source>
</evidence>
<dbReference type="InterPro" id="IPR013845">
    <property type="entry name" value="Ribosomal_eS4_central_region"/>
</dbReference>
<dbReference type="InterPro" id="IPR036986">
    <property type="entry name" value="S4_RNA-bd_sf"/>
</dbReference>
<dbReference type="Gene3D" id="2.30.30.30">
    <property type="match status" value="1"/>
</dbReference>
<evidence type="ECO:0000256" key="2">
    <source>
        <dbReference type="ARBA" id="ARBA00022730"/>
    </source>
</evidence>
<dbReference type="InterPro" id="IPR038237">
    <property type="entry name" value="Ribosomal_eS4_central_sf"/>
</dbReference>
<evidence type="ECO:0000256" key="4">
    <source>
        <dbReference type="ARBA" id="ARBA00022980"/>
    </source>
</evidence>
<keyword evidence="2" id="KW-0699">rRNA-binding</keyword>
<dbReference type="GO" id="GO:0006412">
    <property type="term" value="P:translation"/>
    <property type="evidence" value="ECO:0007669"/>
    <property type="project" value="InterPro"/>
</dbReference>
<organism evidence="8 9">
    <name type="scientific">Lynx pardinus</name>
    <name type="common">Iberian lynx</name>
    <name type="synonym">Felis pardina</name>
    <dbReference type="NCBI Taxonomy" id="191816"/>
    <lineage>
        <taxon>Eukaryota</taxon>
        <taxon>Metazoa</taxon>
        <taxon>Chordata</taxon>
        <taxon>Craniata</taxon>
        <taxon>Vertebrata</taxon>
        <taxon>Euteleostomi</taxon>
        <taxon>Mammalia</taxon>
        <taxon>Eutheria</taxon>
        <taxon>Laurasiatheria</taxon>
        <taxon>Carnivora</taxon>
        <taxon>Feliformia</taxon>
        <taxon>Felidae</taxon>
        <taxon>Felinae</taxon>
        <taxon>Lynx</taxon>
    </lineage>
</organism>
<reference evidence="8 9" key="1">
    <citation type="submission" date="2019-01" db="EMBL/GenBank/DDBJ databases">
        <authorList>
            <person name="Alioto T."/>
            <person name="Alioto T."/>
        </authorList>
    </citation>
    <scope>NUCLEOTIDE SEQUENCE [LARGE SCALE GENOMIC DNA]</scope>
</reference>
<dbReference type="PANTHER" id="PTHR11581:SF35">
    <property type="entry name" value="SMALL RIBOSOMAL SUBUNIT PROTEIN ES4, X ISOFORM"/>
    <property type="match status" value="1"/>
</dbReference>
<dbReference type="InterPro" id="IPR032277">
    <property type="entry name" value="Ribosomal_eS4_C"/>
</dbReference>
<evidence type="ECO:0000313" key="8">
    <source>
        <dbReference type="EMBL" id="VFV19722.1"/>
    </source>
</evidence>
<dbReference type="FunFam" id="2.30.30.30:FF:000005">
    <property type="entry name" value="40S ribosomal protein S4"/>
    <property type="match status" value="1"/>
</dbReference>
<keyword evidence="3" id="KW-0694">RNA-binding</keyword>
<keyword evidence="4 8" id="KW-0689">Ribosomal protein</keyword>
<keyword evidence="9" id="KW-1185">Reference proteome</keyword>
<gene>
    <name evidence="8" type="ORF">LYPA_23C004328</name>
</gene>
<feature type="domain" description="Small ribosomal subunit protein eS4 central region" evidence="6">
    <location>
        <begin position="9"/>
        <end position="83"/>
    </location>
</feature>
<name>A0A485MNQ0_LYNPA</name>
<dbReference type="GO" id="GO:0003735">
    <property type="term" value="F:structural constituent of ribosome"/>
    <property type="evidence" value="ECO:0007669"/>
    <property type="project" value="InterPro"/>
</dbReference>
<dbReference type="FunFam" id="2.40.50.740:FF:000001">
    <property type="entry name" value="40S ribosomal protein S4"/>
    <property type="match status" value="1"/>
</dbReference>
<proteinExistence type="inferred from homology"/>